<dbReference type="EMBL" id="KV429041">
    <property type="protein sequence ID" value="KZT72403.1"/>
    <property type="molecule type" value="Genomic_DNA"/>
</dbReference>
<protein>
    <submittedName>
        <fullName evidence="2">Uncharacterized protein</fullName>
    </submittedName>
</protein>
<keyword evidence="1" id="KW-0812">Transmembrane</keyword>
<accession>A0A165SS02</accession>
<name>A0A165SS02_9APHY</name>
<proteinExistence type="predicted"/>
<feature type="transmembrane region" description="Helical" evidence="1">
    <location>
        <begin position="76"/>
        <end position="103"/>
    </location>
</feature>
<gene>
    <name evidence="2" type="ORF">DAEQUDRAFT_763115</name>
</gene>
<keyword evidence="3" id="KW-1185">Reference proteome</keyword>
<dbReference type="Proteomes" id="UP000076727">
    <property type="component" value="Unassembled WGS sequence"/>
</dbReference>
<dbReference type="AlphaFoldDB" id="A0A165SS02"/>
<dbReference type="OrthoDB" id="2809202at2759"/>
<sequence length="275" mass="30709">MAGGTGDLLALDSPFLFTFDEADRHNGTCAADVGNDLRVYNKTIRAVVDVANGADTDGSCDGGSDCLHQFTEYEMLVLLVAVSIYCLPGILVYIGRSICWFLGTFPIGRWIMDDLAADYANMPRLLLLLAYVAAGMYLLEESLGGPLFYDPFARISWLMERGWIDTMPMAQEFLILYLWAWWKVVGAAEWTRVRIEMGVGGVCAVGEWVLHDKDDGAHLRTSGADGLTGPWSLKVLKWFDQDYLQTRKLVDRDPRTGARRPYVKPETTLLYGDLD</sequence>
<reference evidence="2 3" key="1">
    <citation type="journal article" date="2016" name="Mol. Biol. Evol.">
        <title>Comparative Genomics of Early-Diverging Mushroom-Forming Fungi Provides Insights into the Origins of Lignocellulose Decay Capabilities.</title>
        <authorList>
            <person name="Nagy L.G."/>
            <person name="Riley R."/>
            <person name="Tritt A."/>
            <person name="Adam C."/>
            <person name="Daum C."/>
            <person name="Floudas D."/>
            <person name="Sun H."/>
            <person name="Yadav J.S."/>
            <person name="Pangilinan J."/>
            <person name="Larsson K.H."/>
            <person name="Matsuura K."/>
            <person name="Barry K."/>
            <person name="Labutti K."/>
            <person name="Kuo R."/>
            <person name="Ohm R.A."/>
            <person name="Bhattacharya S.S."/>
            <person name="Shirouzu T."/>
            <person name="Yoshinaga Y."/>
            <person name="Martin F.M."/>
            <person name="Grigoriev I.V."/>
            <person name="Hibbett D.S."/>
        </authorList>
    </citation>
    <scope>NUCLEOTIDE SEQUENCE [LARGE SCALE GENOMIC DNA]</scope>
    <source>
        <strain evidence="2 3">L-15889</strain>
    </source>
</reference>
<keyword evidence="1" id="KW-0472">Membrane</keyword>
<keyword evidence="1" id="KW-1133">Transmembrane helix</keyword>
<feature type="transmembrane region" description="Helical" evidence="1">
    <location>
        <begin position="123"/>
        <end position="139"/>
    </location>
</feature>
<organism evidence="2 3">
    <name type="scientific">Daedalea quercina L-15889</name>
    <dbReference type="NCBI Taxonomy" id="1314783"/>
    <lineage>
        <taxon>Eukaryota</taxon>
        <taxon>Fungi</taxon>
        <taxon>Dikarya</taxon>
        <taxon>Basidiomycota</taxon>
        <taxon>Agaricomycotina</taxon>
        <taxon>Agaricomycetes</taxon>
        <taxon>Polyporales</taxon>
        <taxon>Fomitopsis</taxon>
    </lineage>
</organism>
<evidence type="ECO:0000313" key="3">
    <source>
        <dbReference type="Proteomes" id="UP000076727"/>
    </source>
</evidence>
<evidence type="ECO:0000313" key="2">
    <source>
        <dbReference type="EMBL" id="KZT72403.1"/>
    </source>
</evidence>
<evidence type="ECO:0000256" key="1">
    <source>
        <dbReference type="SAM" id="Phobius"/>
    </source>
</evidence>